<dbReference type="RefSeq" id="WP_248864625.1">
    <property type="nucleotide sequence ID" value="NZ_CP086322.1"/>
</dbReference>
<dbReference type="Proteomes" id="UP000830115">
    <property type="component" value="Chromosome"/>
</dbReference>
<keyword evidence="2" id="KW-1133">Transmembrane helix</keyword>
<feature type="region of interest" description="Disordered" evidence="1">
    <location>
        <begin position="1"/>
        <end position="27"/>
    </location>
</feature>
<feature type="transmembrane region" description="Helical" evidence="2">
    <location>
        <begin position="35"/>
        <end position="56"/>
    </location>
</feature>
<protein>
    <recommendedName>
        <fullName evidence="5">SAF domain-containing protein</fullName>
    </recommendedName>
</protein>
<evidence type="ECO:0000256" key="1">
    <source>
        <dbReference type="SAM" id="MobiDB-lite"/>
    </source>
</evidence>
<feature type="compositionally biased region" description="Low complexity" evidence="1">
    <location>
        <begin position="165"/>
        <end position="175"/>
    </location>
</feature>
<gene>
    <name evidence="3" type="ORF">K9S39_19465</name>
</gene>
<accession>A0ABY4M8S0</accession>
<keyword evidence="4" id="KW-1185">Reference proteome</keyword>
<evidence type="ECO:0000256" key="2">
    <source>
        <dbReference type="SAM" id="Phobius"/>
    </source>
</evidence>
<keyword evidence="2" id="KW-0812">Transmembrane</keyword>
<name>A0ABY4M8S0_9ACTN</name>
<proteinExistence type="predicted"/>
<evidence type="ECO:0000313" key="3">
    <source>
        <dbReference type="EMBL" id="UQA93753.1"/>
    </source>
</evidence>
<reference evidence="3" key="1">
    <citation type="submission" date="2021-10" db="EMBL/GenBank/DDBJ databases">
        <title>Streptomyces nigrumlapis sp.nov.,an antimicrobial producing actinobacterium isolated from Black Gobi rocks.</title>
        <authorList>
            <person name="Wen Y."/>
            <person name="Zhang W."/>
            <person name="Liu X.G."/>
        </authorList>
    </citation>
    <scope>NUCLEOTIDE SEQUENCE</scope>
    <source>
        <strain evidence="3">ST13-2-2</strain>
    </source>
</reference>
<dbReference type="EMBL" id="CP086322">
    <property type="protein sequence ID" value="UQA93753.1"/>
    <property type="molecule type" value="Genomic_DNA"/>
</dbReference>
<feature type="region of interest" description="Disordered" evidence="1">
    <location>
        <begin position="165"/>
        <end position="187"/>
    </location>
</feature>
<sequence length="245" mass="24452">MNTQQHAQAGTRGGSPVSPPVGERLPVTPRERKPALAALAVLLILAGALGSTILVLRAGERVEAIKVTQRVSAGEKVPESAISSVMVAKDSDVQYVEWSQRGLLSKYRASTDLVEGSVLVGPMLTEQQGPKANQVVVGLSLKSGQYPGGLKAGDVVAAYRVGTDGSKSSAGASGAATGGTGGTAGSEPLLVDRAKVQTVNGGDGASAGGGDLPVSLVVDQTAAPKLTQAAAAGEVSLVLVPAHSS</sequence>
<evidence type="ECO:0000313" key="4">
    <source>
        <dbReference type="Proteomes" id="UP000830115"/>
    </source>
</evidence>
<keyword evidence="2" id="KW-0472">Membrane</keyword>
<organism evidence="3 4">
    <name type="scientific">Streptomyces halobius</name>
    <dbReference type="NCBI Taxonomy" id="2879846"/>
    <lineage>
        <taxon>Bacteria</taxon>
        <taxon>Bacillati</taxon>
        <taxon>Actinomycetota</taxon>
        <taxon>Actinomycetes</taxon>
        <taxon>Kitasatosporales</taxon>
        <taxon>Streptomycetaceae</taxon>
        <taxon>Streptomyces</taxon>
    </lineage>
</organism>
<evidence type="ECO:0008006" key="5">
    <source>
        <dbReference type="Google" id="ProtNLM"/>
    </source>
</evidence>